<keyword evidence="5" id="KW-1133">Transmembrane helix</keyword>
<dbReference type="Proteomes" id="UP001362899">
    <property type="component" value="Unassembled WGS sequence"/>
</dbReference>
<dbReference type="InterPro" id="IPR013911">
    <property type="entry name" value="i-AAA_Mgr1"/>
</dbReference>
<keyword evidence="3" id="KW-0812">Transmembrane</keyword>
<keyword evidence="6" id="KW-0496">Mitochondrion</keyword>
<dbReference type="EMBL" id="BTGC01000003">
    <property type="protein sequence ID" value="GMM50815.1"/>
    <property type="molecule type" value="Genomic_DNA"/>
</dbReference>
<protein>
    <submittedName>
        <fullName evidence="8">Uncharacterized protein</fullName>
    </submittedName>
</protein>
<keyword evidence="9" id="KW-1185">Reference proteome</keyword>
<evidence type="ECO:0000256" key="7">
    <source>
        <dbReference type="ARBA" id="ARBA00023136"/>
    </source>
</evidence>
<organism evidence="8 9">
    <name type="scientific">Starmerella bacillaris</name>
    <name type="common">Yeast</name>
    <name type="synonym">Candida zemplinina</name>
    <dbReference type="NCBI Taxonomy" id="1247836"/>
    <lineage>
        <taxon>Eukaryota</taxon>
        <taxon>Fungi</taxon>
        <taxon>Dikarya</taxon>
        <taxon>Ascomycota</taxon>
        <taxon>Saccharomycotina</taxon>
        <taxon>Dipodascomycetes</taxon>
        <taxon>Dipodascales</taxon>
        <taxon>Trichomonascaceae</taxon>
        <taxon>Starmerella</taxon>
    </lineage>
</organism>
<sequence length="276" mass="31561">MANSNRNNNPSIGLKIWGPLVPASDCKKSLATLTAVQFAAGATLWFVPGRNPPATRSISRNRLVKAAGLIAGTYLMFTAATETARLLLPYDPWVEDAKKARMRENVFRKSKNKWSLDQLRYDWFGPKNYRPIPWSQWRERTMIYLTASEKLRSGFGKMEEAHKIMTAANAAIAEEVVHKIKTNEIEDPGINQADIEFLEAFSDEFEDELQDENVKDAIEFRGENLWDAFGPHWESYVNIIARMTYVYTPGVEFHDGEPMKVQSVVYLPLVEEVKRR</sequence>
<evidence type="ECO:0000256" key="2">
    <source>
        <dbReference type="ARBA" id="ARBA00009782"/>
    </source>
</evidence>
<evidence type="ECO:0000313" key="9">
    <source>
        <dbReference type="Proteomes" id="UP001362899"/>
    </source>
</evidence>
<comment type="similarity">
    <text evidence="2">Belongs to the MGR1 family.</text>
</comment>
<evidence type="ECO:0000256" key="4">
    <source>
        <dbReference type="ARBA" id="ARBA00022792"/>
    </source>
</evidence>
<comment type="subcellular location">
    <subcellularLocation>
        <location evidence="1">Mitochondrion inner membrane</location>
        <topology evidence="1">Multi-pass membrane protein</topology>
    </subcellularLocation>
</comment>
<dbReference type="Pfam" id="PF08602">
    <property type="entry name" value="Mgr1"/>
    <property type="match status" value="1"/>
</dbReference>
<dbReference type="AlphaFoldDB" id="A0AAV5RH00"/>
<keyword evidence="4" id="KW-0999">Mitochondrion inner membrane</keyword>
<evidence type="ECO:0000256" key="3">
    <source>
        <dbReference type="ARBA" id="ARBA00022692"/>
    </source>
</evidence>
<evidence type="ECO:0000313" key="8">
    <source>
        <dbReference type="EMBL" id="GMM50815.1"/>
    </source>
</evidence>
<gene>
    <name evidence="8" type="ORF">DASB73_017730</name>
</gene>
<evidence type="ECO:0000256" key="5">
    <source>
        <dbReference type="ARBA" id="ARBA00022989"/>
    </source>
</evidence>
<proteinExistence type="inferred from homology"/>
<evidence type="ECO:0000256" key="6">
    <source>
        <dbReference type="ARBA" id="ARBA00023128"/>
    </source>
</evidence>
<evidence type="ECO:0000256" key="1">
    <source>
        <dbReference type="ARBA" id="ARBA00004448"/>
    </source>
</evidence>
<comment type="caution">
    <text evidence="8">The sequence shown here is derived from an EMBL/GenBank/DDBJ whole genome shotgun (WGS) entry which is preliminary data.</text>
</comment>
<keyword evidence="7" id="KW-0472">Membrane</keyword>
<name>A0AAV5RH00_STABA</name>
<dbReference type="GO" id="GO:0005743">
    <property type="term" value="C:mitochondrial inner membrane"/>
    <property type="evidence" value="ECO:0007669"/>
    <property type="project" value="UniProtKB-SubCell"/>
</dbReference>
<accession>A0AAV5RH00</accession>
<reference evidence="8 9" key="1">
    <citation type="journal article" date="2023" name="Elife">
        <title>Identification of key yeast species and microbe-microbe interactions impacting larval growth of Drosophila in the wild.</title>
        <authorList>
            <person name="Mure A."/>
            <person name="Sugiura Y."/>
            <person name="Maeda R."/>
            <person name="Honda K."/>
            <person name="Sakurai N."/>
            <person name="Takahashi Y."/>
            <person name="Watada M."/>
            <person name="Katoh T."/>
            <person name="Gotoh A."/>
            <person name="Gotoh Y."/>
            <person name="Taniguchi I."/>
            <person name="Nakamura K."/>
            <person name="Hayashi T."/>
            <person name="Katayama T."/>
            <person name="Uemura T."/>
            <person name="Hattori Y."/>
        </authorList>
    </citation>
    <scope>NUCLEOTIDE SEQUENCE [LARGE SCALE GENOMIC DNA]</scope>
    <source>
        <strain evidence="8 9">SB-73</strain>
    </source>
</reference>